<keyword evidence="2" id="KW-1185">Reference proteome</keyword>
<accession>A0AAD8A3I2</accession>
<evidence type="ECO:0000313" key="2">
    <source>
        <dbReference type="Proteomes" id="UP001233999"/>
    </source>
</evidence>
<name>A0AAD8A3I2_DIPPU</name>
<reference evidence="1" key="2">
    <citation type="submission" date="2023-05" db="EMBL/GenBank/DDBJ databases">
        <authorList>
            <person name="Fouks B."/>
        </authorList>
    </citation>
    <scope>NUCLEOTIDE SEQUENCE</scope>
    <source>
        <strain evidence="1">Stay&amp;Tobe</strain>
        <tissue evidence="1">Testes</tissue>
    </source>
</reference>
<gene>
    <name evidence="1" type="ORF">L9F63_001708</name>
</gene>
<sequence length="159" mass="17444">MRFSSKLNAIVVTSGLSDVDLLLGQPALQGDVVLVVSGGTATLSRAEPSVLTSELDVEAMVNGSDRYQVRACSDVLLAPGSTTMVNVRVVGADPGTEVFVGSRSHEERGTWIAVPNVVIYHHMENNRWRYVIWVRSPCSGRQIVCWRELISVILVTRHR</sequence>
<proteinExistence type="predicted"/>
<protein>
    <submittedName>
        <fullName evidence="1">Uncharacterized protein</fullName>
    </submittedName>
</protein>
<dbReference type="Proteomes" id="UP001233999">
    <property type="component" value="Unassembled WGS sequence"/>
</dbReference>
<evidence type="ECO:0000313" key="1">
    <source>
        <dbReference type="EMBL" id="KAJ9591772.1"/>
    </source>
</evidence>
<dbReference type="AlphaFoldDB" id="A0AAD8A3I2"/>
<dbReference type="EMBL" id="JASPKZ010003857">
    <property type="protein sequence ID" value="KAJ9591772.1"/>
    <property type="molecule type" value="Genomic_DNA"/>
</dbReference>
<organism evidence="1 2">
    <name type="scientific">Diploptera punctata</name>
    <name type="common">Pacific beetle cockroach</name>
    <dbReference type="NCBI Taxonomy" id="6984"/>
    <lineage>
        <taxon>Eukaryota</taxon>
        <taxon>Metazoa</taxon>
        <taxon>Ecdysozoa</taxon>
        <taxon>Arthropoda</taxon>
        <taxon>Hexapoda</taxon>
        <taxon>Insecta</taxon>
        <taxon>Pterygota</taxon>
        <taxon>Neoptera</taxon>
        <taxon>Polyneoptera</taxon>
        <taxon>Dictyoptera</taxon>
        <taxon>Blattodea</taxon>
        <taxon>Blaberoidea</taxon>
        <taxon>Blaberidae</taxon>
        <taxon>Diplopterinae</taxon>
        <taxon>Diploptera</taxon>
    </lineage>
</organism>
<comment type="caution">
    <text evidence="1">The sequence shown here is derived from an EMBL/GenBank/DDBJ whole genome shotgun (WGS) entry which is preliminary data.</text>
</comment>
<reference evidence="1" key="1">
    <citation type="journal article" date="2023" name="IScience">
        <title>Live-bearing cockroach genome reveals convergent evolutionary mechanisms linked to viviparity in insects and beyond.</title>
        <authorList>
            <person name="Fouks B."/>
            <person name="Harrison M.C."/>
            <person name="Mikhailova A.A."/>
            <person name="Marchal E."/>
            <person name="English S."/>
            <person name="Carruthers M."/>
            <person name="Jennings E.C."/>
            <person name="Chiamaka E.L."/>
            <person name="Frigard R.A."/>
            <person name="Pippel M."/>
            <person name="Attardo G.M."/>
            <person name="Benoit J.B."/>
            <person name="Bornberg-Bauer E."/>
            <person name="Tobe S.S."/>
        </authorList>
    </citation>
    <scope>NUCLEOTIDE SEQUENCE</scope>
    <source>
        <strain evidence="1">Stay&amp;Tobe</strain>
    </source>
</reference>